<protein>
    <submittedName>
        <fullName evidence="2">HD-GYP domain-containing protein</fullName>
    </submittedName>
</protein>
<dbReference type="PATRIC" id="fig|1206767.3.peg.2051"/>
<dbReference type="Pfam" id="PF13487">
    <property type="entry name" value="HD_5"/>
    <property type="match status" value="1"/>
</dbReference>
<organism evidence="2 3">
    <name type="scientific">Solidesulfovibrio magneticus str. Maddingley MBC34</name>
    <dbReference type="NCBI Taxonomy" id="1206767"/>
    <lineage>
        <taxon>Bacteria</taxon>
        <taxon>Pseudomonadati</taxon>
        <taxon>Thermodesulfobacteriota</taxon>
        <taxon>Desulfovibrionia</taxon>
        <taxon>Desulfovibrionales</taxon>
        <taxon>Desulfovibrionaceae</taxon>
        <taxon>Solidesulfovibrio</taxon>
    </lineage>
</organism>
<accession>K6H9N3</accession>
<dbReference type="InterPro" id="IPR003607">
    <property type="entry name" value="HD/PDEase_dom"/>
</dbReference>
<dbReference type="CDD" id="cd00077">
    <property type="entry name" value="HDc"/>
    <property type="match status" value="1"/>
</dbReference>
<feature type="domain" description="HD-GYP" evidence="1">
    <location>
        <begin position="155"/>
        <end position="351"/>
    </location>
</feature>
<dbReference type="PROSITE" id="PS51832">
    <property type="entry name" value="HD_GYP"/>
    <property type="match status" value="1"/>
</dbReference>
<dbReference type="SMART" id="SM00471">
    <property type="entry name" value="HDc"/>
    <property type="match status" value="1"/>
</dbReference>
<dbReference type="AlphaFoldDB" id="K6H9N3"/>
<reference evidence="2 3" key="1">
    <citation type="submission" date="2012-07" db="EMBL/GenBank/DDBJ databases">
        <title>Draft genome sequence of Desulfovibrio magneticus str. Maddingley MBC34 obtained from a metagenomic sequence of a methanogenic enrichment isolated from coal-seam formation water in Victoria, Australia.</title>
        <authorList>
            <person name="Greenfield P."/>
            <person name="Hendry P."/>
            <person name="Li D."/>
            <person name="Rosewarne C.P."/>
            <person name="Tran-Dinh N."/>
            <person name="Elbourne L.D.H."/>
            <person name="Paulsen I.T."/>
            <person name="Midgley D.J."/>
        </authorList>
    </citation>
    <scope>NUCLEOTIDE SEQUENCE [LARGE SCALE GENOMIC DNA]</scope>
    <source>
        <strain evidence="3">Maddingley MBC34</strain>
    </source>
</reference>
<comment type="caution">
    <text evidence="2">The sequence shown here is derived from an EMBL/GenBank/DDBJ whole genome shotgun (WGS) entry which is preliminary data.</text>
</comment>
<evidence type="ECO:0000313" key="3">
    <source>
        <dbReference type="Proteomes" id="UP000006272"/>
    </source>
</evidence>
<dbReference type="PANTHER" id="PTHR43155:SF2">
    <property type="entry name" value="CYCLIC DI-GMP PHOSPHODIESTERASE PA4108"/>
    <property type="match status" value="1"/>
</dbReference>
<proteinExistence type="predicted"/>
<dbReference type="Proteomes" id="UP000006272">
    <property type="component" value="Unassembled WGS sequence"/>
</dbReference>
<gene>
    <name evidence="2" type="ORF">B193_2106</name>
</gene>
<sequence length="365" mass="40026">MTGKSTPAAPPTGAAATVNDAIPAQELKSYAPIKTASLRPWGTGKFSLYVRKGQGLVLFATRGGAFTQEQLRRLRASNVETVYIHRGELRHYENYLRDNLGELLLDESIPVADRAEAWHACASQQVRGVLEEKLPHSISRARFDQVGKLVRQSIGFLQTPGAMQNLAPLISKGYQDYQHGLASMVLTSIMLMDHKGMTEDLLVKVGVGALLHDIGKTGLPPGLMDRRPDSWTPEEEAQFKSHPAMGVGLLVGLPLPTETLHCILFHHEQEDGKGFPAGLPSAGIPFFVKALAMCNTYDALTRTCVWRPAYPPFEALRKMEARKETFDRAMFKRLIMILADADMLGKGGEAAKDGELPPEAVSNQD</sequence>
<dbReference type="EMBL" id="ALAO01000163">
    <property type="protein sequence ID" value="EKO39193.1"/>
    <property type="molecule type" value="Genomic_DNA"/>
</dbReference>
<dbReference type="Gene3D" id="1.10.3210.10">
    <property type="entry name" value="Hypothetical protein af1432"/>
    <property type="match status" value="1"/>
</dbReference>
<dbReference type="PANTHER" id="PTHR43155">
    <property type="entry name" value="CYCLIC DI-GMP PHOSPHODIESTERASE PA4108-RELATED"/>
    <property type="match status" value="1"/>
</dbReference>
<evidence type="ECO:0000259" key="1">
    <source>
        <dbReference type="PROSITE" id="PS51832"/>
    </source>
</evidence>
<dbReference type="SUPFAM" id="SSF109604">
    <property type="entry name" value="HD-domain/PDEase-like"/>
    <property type="match status" value="1"/>
</dbReference>
<dbReference type="InterPro" id="IPR037522">
    <property type="entry name" value="HD_GYP_dom"/>
</dbReference>
<name>K6H9N3_9BACT</name>
<evidence type="ECO:0000313" key="2">
    <source>
        <dbReference type="EMBL" id="EKO39193.1"/>
    </source>
</evidence>